<dbReference type="VEuPathDB" id="FungiDB:VP01_5280g1"/>
<keyword evidence="3" id="KW-1185">Reference proteome</keyword>
<name>A0A0L6UMB6_9BASI</name>
<accession>A0A0L6UMB6</accession>
<evidence type="ECO:0000313" key="3">
    <source>
        <dbReference type="Proteomes" id="UP000037035"/>
    </source>
</evidence>
<dbReference type="Proteomes" id="UP000037035">
    <property type="component" value="Unassembled WGS sequence"/>
</dbReference>
<dbReference type="OrthoDB" id="10521772at2759"/>
<feature type="compositionally biased region" description="Basic and acidic residues" evidence="1">
    <location>
        <begin position="130"/>
        <end position="139"/>
    </location>
</feature>
<comment type="caution">
    <text evidence="2">The sequence shown here is derived from an EMBL/GenBank/DDBJ whole genome shotgun (WGS) entry which is preliminary data.</text>
</comment>
<feature type="region of interest" description="Disordered" evidence="1">
    <location>
        <begin position="124"/>
        <end position="146"/>
    </location>
</feature>
<proteinExistence type="predicted"/>
<dbReference type="EMBL" id="LAVV01010476">
    <property type="protein sequence ID" value="KNZ48980.1"/>
    <property type="molecule type" value="Genomic_DNA"/>
</dbReference>
<sequence length="146" mass="16717">MYKRKAPPNSEETKFIKLPSEKRKIYIIHWEVKNLSFLDFKQYVLRAICNQDALELGDNTKQLDKNGFITWEVSVPHGGTFAAKIKASINNNRFFANFVKVISAPGEKGQNLIVTLIEKDPNAVGQSQHAKRDESENKLKMKVVRK</sequence>
<reference evidence="2 3" key="1">
    <citation type="submission" date="2015-08" db="EMBL/GenBank/DDBJ databases">
        <title>Next Generation Sequencing and Analysis of the Genome of Puccinia sorghi L Schw, the Causal Agent of Maize Common Rust.</title>
        <authorList>
            <person name="Rochi L."/>
            <person name="Burguener G."/>
            <person name="Darino M."/>
            <person name="Turjanski A."/>
            <person name="Kreff E."/>
            <person name="Dieguez M.J."/>
            <person name="Sacco F."/>
        </authorList>
    </citation>
    <scope>NUCLEOTIDE SEQUENCE [LARGE SCALE GENOMIC DNA]</scope>
    <source>
        <strain evidence="2 3">RO10H11247</strain>
    </source>
</reference>
<protein>
    <submittedName>
        <fullName evidence="2">Uncharacterized protein</fullName>
    </submittedName>
</protein>
<evidence type="ECO:0000313" key="2">
    <source>
        <dbReference type="EMBL" id="KNZ48980.1"/>
    </source>
</evidence>
<evidence type="ECO:0000256" key="1">
    <source>
        <dbReference type="SAM" id="MobiDB-lite"/>
    </source>
</evidence>
<organism evidence="2 3">
    <name type="scientific">Puccinia sorghi</name>
    <dbReference type="NCBI Taxonomy" id="27349"/>
    <lineage>
        <taxon>Eukaryota</taxon>
        <taxon>Fungi</taxon>
        <taxon>Dikarya</taxon>
        <taxon>Basidiomycota</taxon>
        <taxon>Pucciniomycotina</taxon>
        <taxon>Pucciniomycetes</taxon>
        <taxon>Pucciniales</taxon>
        <taxon>Pucciniaceae</taxon>
        <taxon>Puccinia</taxon>
    </lineage>
</organism>
<dbReference type="AlphaFoldDB" id="A0A0L6UMB6"/>
<gene>
    <name evidence="2" type="ORF">VP01_5280g1</name>
</gene>